<protein>
    <submittedName>
        <fullName evidence="6 7">Bifunctional nuclease 2</fullName>
    </submittedName>
</protein>
<sequence>MPVPFTYSTTTSSLLPPPSSISLTESHSLIGIPAGSCRMIGVGAPFSGRTALRFPAAADQPSGSRSVACSPACFSGFPPSARLCQRKKLRCGFRSILISCKSSSRGSSGGRSVGSDDGSDGDYLPASLLLAETVSHYCMLQQGYEEEVKWLIARQFHPFSMQVKGPRADSGLISQDFLRRFPNPTIFLKITCDGDFVLPIIVGEYSIEKLIDAHRGDDNRNCPDQFQFVKSLPEKFGYKIEMVRITERVVNTYFARLYFSKPGETELFSVDARPSDAINVAYRCQVPVYVNKQIVLTDAIRIGYGADRSRDARPVYDVSLDSAAEGPDILVEELDLVKSMNLAIKEERYIDAAMWRDKLRKLRKSKT</sequence>
<name>A0A6P8E1G8_PUNGR</name>
<dbReference type="OrthoDB" id="566255at2759"/>
<keyword evidence="2" id="KW-0540">Nuclease</keyword>
<reference evidence="5" key="1">
    <citation type="journal article" date="2020" name="Plant Biotechnol. J.">
        <title>The pomegranate (Punica granatum L.) draft genome dissects genetic divergence between soft- and hard-seeded cultivars.</title>
        <authorList>
            <person name="Luo X."/>
            <person name="Li H."/>
            <person name="Wu Z."/>
            <person name="Yao W."/>
            <person name="Zhao P."/>
            <person name="Cao D."/>
            <person name="Yu H."/>
            <person name="Li K."/>
            <person name="Poudel K."/>
            <person name="Zhao D."/>
            <person name="Zhang F."/>
            <person name="Xia X."/>
            <person name="Chen L."/>
            <person name="Wang Q."/>
            <person name="Jing D."/>
            <person name="Cao S."/>
        </authorList>
    </citation>
    <scope>NUCLEOTIDE SEQUENCE [LARGE SCALE GENOMIC DNA]</scope>
</reference>
<dbReference type="SUPFAM" id="SSF103256">
    <property type="entry name" value="Hypothetical protein TM0160"/>
    <property type="match status" value="1"/>
</dbReference>
<dbReference type="InterPro" id="IPR036104">
    <property type="entry name" value="BFN_sf"/>
</dbReference>
<dbReference type="GeneID" id="116210599"/>
<gene>
    <name evidence="6 7" type="primary">LOC116210599</name>
</gene>
<evidence type="ECO:0000313" key="5">
    <source>
        <dbReference type="Proteomes" id="UP000515151"/>
    </source>
</evidence>
<dbReference type="Gene3D" id="3.10.690.10">
    <property type="entry name" value="Bifunctional nuclease domain"/>
    <property type="match status" value="1"/>
</dbReference>
<dbReference type="PANTHER" id="PTHR15160">
    <property type="entry name" value="VON HIPPEL-LINDAU PROTEIN"/>
    <property type="match status" value="1"/>
</dbReference>
<evidence type="ECO:0000313" key="6">
    <source>
        <dbReference type="RefSeq" id="XP_031400378.1"/>
    </source>
</evidence>
<evidence type="ECO:0000256" key="2">
    <source>
        <dbReference type="ARBA" id="ARBA00022722"/>
    </source>
</evidence>
<feature type="domain" description="BFN" evidence="4">
    <location>
        <begin position="165"/>
        <end position="302"/>
    </location>
</feature>
<dbReference type="RefSeq" id="XP_031400378.1">
    <property type="nucleotide sequence ID" value="XM_031544518.1"/>
</dbReference>
<comment type="function">
    <text evidence="3">Bifunctional nuclease with both RNase and DNase activities. Involved in basal defense response. Participates in abscisic acid-derived callose deposition following infection by a necrotrophic pathogen.</text>
</comment>
<dbReference type="PANTHER" id="PTHR15160:SF1">
    <property type="entry name" value="VON HIPPEL-LINDAU DISEASE TUMOR SUPPRESSOR"/>
    <property type="match status" value="1"/>
</dbReference>
<dbReference type="GO" id="GO:0030891">
    <property type="term" value="C:VCB complex"/>
    <property type="evidence" value="ECO:0007669"/>
    <property type="project" value="TreeGrafter"/>
</dbReference>
<dbReference type="InterPro" id="IPR003729">
    <property type="entry name" value="Bi_nuclease_dom"/>
</dbReference>
<evidence type="ECO:0000256" key="3">
    <source>
        <dbReference type="ARBA" id="ARBA00025428"/>
    </source>
</evidence>
<proteinExistence type="inferred from homology"/>
<organism evidence="5 7">
    <name type="scientific">Punica granatum</name>
    <name type="common">Pomegranate</name>
    <dbReference type="NCBI Taxonomy" id="22663"/>
    <lineage>
        <taxon>Eukaryota</taxon>
        <taxon>Viridiplantae</taxon>
        <taxon>Streptophyta</taxon>
        <taxon>Embryophyta</taxon>
        <taxon>Tracheophyta</taxon>
        <taxon>Spermatophyta</taxon>
        <taxon>Magnoliopsida</taxon>
        <taxon>eudicotyledons</taxon>
        <taxon>Gunneridae</taxon>
        <taxon>Pentapetalae</taxon>
        <taxon>rosids</taxon>
        <taxon>malvids</taxon>
        <taxon>Myrtales</taxon>
        <taxon>Lythraceae</taxon>
        <taxon>Punica</taxon>
    </lineage>
</organism>
<evidence type="ECO:0000256" key="1">
    <source>
        <dbReference type="ARBA" id="ARBA00009095"/>
    </source>
</evidence>
<dbReference type="GO" id="GO:0005634">
    <property type="term" value="C:nucleus"/>
    <property type="evidence" value="ECO:0007669"/>
    <property type="project" value="TreeGrafter"/>
</dbReference>
<dbReference type="PROSITE" id="PS51658">
    <property type="entry name" value="BFN"/>
    <property type="match status" value="1"/>
</dbReference>
<keyword evidence="2" id="KW-0378">Hydrolase</keyword>
<comment type="similarity">
    <text evidence="1">Belongs to the bifunctional nuclease family.</text>
</comment>
<dbReference type="Pfam" id="PF02577">
    <property type="entry name" value="BFN_dom"/>
    <property type="match status" value="1"/>
</dbReference>
<accession>A0A6P8E1G8</accession>
<keyword evidence="5" id="KW-1185">Reference proteome</keyword>
<dbReference type="Proteomes" id="UP000515151">
    <property type="component" value="Chromosome 6"/>
</dbReference>
<dbReference type="GO" id="GO:0004518">
    <property type="term" value="F:nuclease activity"/>
    <property type="evidence" value="ECO:0007669"/>
    <property type="project" value="UniProtKB-UniRule"/>
</dbReference>
<dbReference type="RefSeq" id="XP_031400379.1">
    <property type="nucleotide sequence ID" value="XM_031544519.1"/>
</dbReference>
<reference evidence="6 7" key="2">
    <citation type="submission" date="2025-04" db="UniProtKB">
        <authorList>
            <consortium name="RefSeq"/>
        </authorList>
    </citation>
    <scope>IDENTIFICATION</scope>
    <source>
        <tissue evidence="6 7">Leaf</tissue>
    </source>
</reference>
<evidence type="ECO:0000259" key="4">
    <source>
        <dbReference type="PROSITE" id="PS51658"/>
    </source>
</evidence>
<dbReference type="GO" id="GO:0016567">
    <property type="term" value="P:protein ubiquitination"/>
    <property type="evidence" value="ECO:0007669"/>
    <property type="project" value="TreeGrafter"/>
</dbReference>
<evidence type="ECO:0000313" key="7">
    <source>
        <dbReference type="RefSeq" id="XP_031400379.1"/>
    </source>
</evidence>
<dbReference type="AlphaFoldDB" id="A0A6P8E1G8"/>